<evidence type="ECO:0000256" key="1">
    <source>
        <dbReference type="ARBA" id="ARBA00004430"/>
    </source>
</evidence>
<dbReference type="InterPro" id="IPR052201">
    <property type="entry name" value="LRR-containing_regulator"/>
</dbReference>
<dbReference type="Pfam" id="PF13516">
    <property type="entry name" value="LRR_6"/>
    <property type="match status" value="4"/>
</dbReference>
<dbReference type="Gene3D" id="3.80.10.10">
    <property type="entry name" value="Ribonuclease Inhibitor"/>
    <property type="match status" value="3"/>
</dbReference>
<dbReference type="SUPFAM" id="SSF52047">
    <property type="entry name" value="RNI-like"/>
    <property type="match status" value="1"/>
</dbReference>
<dbReference type="EMBL" id="GBEZ01027442">
    <property type="protein sequence ID" value="JAC59871.1"/>
    <property type="molecule type" value="Transcribed_RNA"/>
</dbReference>
<proteinExistence type="predicted"/>
<evidence type="ECO:0000313" key="3">
    <source>
        <dbReference type="EMBL" id="JAC59871.1"/>
    </source>
</evidence>
<dbReference type="GO" id="GO:0005930">
    <property type="term" value="C:axoneme"/>
    <property type="evidence" value="ECO:0007669"/>
    <property type="project" value="UniProtKB-SubCell"/>
</dbReference>
<dbReference type="PANTHER" id="PTHR24111:SF0">
    <property type="entry name" value="LEUCINE-RICH REPEAT-CONTAINING PROTEIN"/>
    <property type="match status" value="1"/>
</dbReference>
<keyword evidence="2" id="KW-0677">Repeat</keyword>
<dbReference type="SMART" id="SM00368">
    <property type="entry name" value="LRR_RI"/>
    <property type="match status" value="8"/>
</dbReference>
<dbReference type="PANTHER" id="PTHR24111">
    <property type="entry name" value="LEUCINE-RICH REPEAT-CONTAINING PROTEIN 34"/>
    <property type="match status" value="1"/>
</dbReference>
<evidence type="ECO:0000313" key="4">
    <source>
        <dbReference type="EMBL" id="JAC67252.1"/>
    </source>
</evidence>
<organism evidence="4">
    <name type="scientific">Tetraselmis sp. GSL018</name>
    <dbReference type="NCBI Taxonomy" id="582737"/>
    <lineage>
        <taxon>Eukaryota</taxon>
        <taxon>Viridiplantae</taxon>
        <taxon>Chlorophyta</taxon>
        <taxon>core chlorophytes</taxon>
        <taxon>Chlorodendrophyceae</taxon>
        <taxon>Chlorodendrales</taxon>
        <taxon>Chlorodendraceae</taxon>
        <taxon>Tetraselmis</taxon>
    </lineage>
</organism>
<dbReference type="PROSITE" id="PS51450">
    <property type="entry name" value="LRR"/>
    <property type="match status" value="1"/>
</dbReference>
<evidence type="ECO:0000256" key="2">
    <source>
        <dbReference type="ARBA" id="ARBA00022737"/>
    </source>
</evidence>
<reference evidence="4" key="1">
    <citation type="submission" date="2014-05" db="EMBL/GenBank/DDBJ databases">
        <title>The transcriptome of the halophilic microalga Tetraselmis sp. GSL018 isolated from the Great Salt Lake, Utah.</title>
        <authorList>
            <person name="Jinkerson R.E."/>
            <person name="D'Adamo S."/>
            <person name="Posewitz M.C."/>
        </authorList>
    </citation>
    <scope>NUCLEOTIDE SEQUENCE</scope>
    <source>
        <strain evidence="4">GSL018</strain>
    </source>
</reference>
<dbReference type="AlphaFoldDB" id="A0A061R2X0"/>
<sequence>MAQDVKETYIAKSKDFLCDLITPVMTQLDKAIEFGEPLLFIDLRGSSNDLFNHRVQFMQLFALTEALAESSEIEAVDLSYNFIDDAGAGSLASFLQRNKSLKYLNLSGNSIGPDGAAKLAEALRAEGGGGGGLQVLNLNGNPIKEAGALALSEALKVNKTLQILELGSVEMEEKGLIGLSVALWENRTLETINLENPLIHTRCQGDTAMHLGRMLGNNTCLREVLLGKHAMTDEQLQTLVDYGLARNGALPLECLDLRCNRLSGFAAPALKKLIAFTSTLQILNLSHNKLGDEGLLALGEALPRNLSVRYLDVRHNGSGELGLCAIAHAMQLRPSLSTVLVWGNHFGPAACVAFLETLERGEQEIVTDVEPYIVDGVTQVARVDVDE</sequence>
<comment type="subcellular location">
    <subcellularLocation>
        <location evidence="1">Cytoplasm</location>
        <location evidence="1">Cytoskeleton</location>
        <location evidence="1">Cilium axoneme</location>
    </subcellularLocation>
</comment>
<dbReference type="InterPro" id="IPR001611">
    <property type="entry name" value="Leu-rich_rpt"/>
</dbReference>
<dbReference type="Pfam" id="PF00560">
    <property type="entry name" value="LRR_1"/>
    <property type="match status" value="1"/>
</dbReference>
<accession>A0A061R2X0</accession>
<name>A0A061R2X0_9CHLO</name>
<protein>
    <submittedName>
        <fullName evidence="4">Leucine-rich repeat-containing protein 34</fullName>
    </submittedName>
</protein>
<gene>
    <name evidence="4" type="ORF">TSPGSL018_11606</name>
    <name evidence="3" type="ORF">TSPGSL018_30410</name>
</gene>
<dbReference type="EMBL" id="GBEZ01019284">
    <property type="protein sequence ID" value="JAC67252.1"/>
    <property type="molecule type" value="Transcribed_RNA"/>
</dbReference>
<dbReference type="InterPro" id="IPR032675">
    <property type="entry name" value="LRR_dom_sf"/>
</dbReference>